<evidence type="ECO:0000256" key="4">
    <source>
        <dbReference type="ARBA" id="ARBA00022679"/>
    </source>
</evidence>
<evidence type="ECO:0000313" key="10">
    <source>
        <dbReference type="EMBL" id="TBN56245.1"/>
    </source>
</evidence>
<dbReference type="SUPFAM" id="SSF55205">
    <property type="entry name" value="EPT/RTPC-like"/>
    <property type="match status" value="1"/>
</dbReference>
<dbReference type="PIRSF" id="PIRSF000505">
    <property type="entry name" value="EPSPS"/>
    <property type="match status" value="1"/>
</dbReference>
<feature type="region of interest" description="Disordered" evidence="8">
    <location>
        <begin position="14"/>
        <end position="37"/>
    </location>
</feature>
<comment type="subcellular location">
    <subcellularLocation>
        <location evidence="7">Cytoplasm</location>
    </subcellularLocation>
</comment>
<dbReference type="InterPro" id="IPR001986">
    <property type="entry name" value="Enolpyruvate_Tfrase_dom"/>
</dbReference>
<organism evidence="10 11">
    <name type="scientific">Glaciihabitans arcticus</name>
    <dbReference type="NCBI Taxonomy" id="2668039"/>
    <lineage>
        <taxon>Bacteria</taxon>
        <taxon>Bacillati</taxon>
        <taxon>Actinomycetota</taxon>
        <taxon>Actinomycetes</taxon>
        <taxon>Micrococcales</taxon>
        <taxon>Microbacteriaceae</taxon>
        <taxon>Glaciihabitans</taxon>
    </lineage>
</organism>
<feature type="binding site" evidence="7">
    <location>
        <position position="197"/>
    </location>
    <ligand>
        <name>phosphoenolpyruvate</name>
        <dbReference type="ChEBI" id="CHEBI:58702"/>
    </ligand>
</feature>
<dbReference type="Proteomes" id="UP000294194">
    <property type="component" value="Unassembled WGS sequence"/>
</dbReference>
<comment type="similarity">
    <text evidence="2 7">Belongs to the EPSP synthase family.</text>
</comment>
<dbReference type="GO" id="GO:0005737">
    <property type="term" value="C:cytoplasm"/>
    <property type="evidence" value="ECO:0007669"/>
    <property type="project" value="UniProtKB-SubCell"/>
</dbReference>
<evidence type="ECO:0000259" key="9">
    <source>
        <dbReference type="Pfam" id="PF00275"/>
    </source>
</evidence>
<evidence type="ECO:0000256" key="6">
    <source>
        <dbReference type="ARBA" id="ARBA00044633"/>
    </source>
</evidence>
<dbReference type="HAMAP" id="MF_00210">
    <property type="entry name" value="EPSP_synth"/>
    <property type="match status" value="1"/>
</dbReference>
<dbReference type="InterPro" id="IPR036968">
    <property type="entry name" value="Enolpyruvate_Tfrase_sf"/>
</dbReference>
<feature type="binding site" evidence="7">
    <location>
        <position position="196"/>
    </location>
    <ligand>
        <name>3-phosphoshikimate</name>
        <dbReference type="ChEBI" id="CHEBI:145989"/>
    </ligand>
</feature>
<dbReference type="InterPro" id="IPR013792">
    <property type="entry name" value="RNA3'P_cycl/enolpyr_Trfase_a/b"/>
</dbReference>
<reference evidence="11" key="1">
    <citation type="submission" date="2019-02" db="EMBL/GenBank/DDBJ databases">
        <title>Glaciihabitans arcticus sp. nov., a psychrotolerant bacterium isolated from polar soil.</title>
        <authorList>
            <person name="Dahal R.H."/>
        </authorList>
    </citation>
    <scope>NUCLEOTIDE SEQUENCE [LARGE SCALE GENOMIC DNA]</scope>
    <source>
        <strain evidence="11">RP-3-7</strain>
    </source>
</reference>
<dbReference type="PROSITE" id="PS00885">
    <property type="entry name" value="EPSP_SYNTHASE_2"/>
    <property type="match status" value="1"/>
</dbReference>
<dbReference type="GO" id="GO:0003866">
    <property type="term" value="F:3-phosphoshikimate 1-carboxyvinyltransferase activity"/>
    <property type="evidence" value="ECO:0007669"/>
    <property type="project" value="UniProtKB-UniRule"/>
</dbReference>
<keyword evidence="11" id="KW-1185">Reference proteome</keyword>
<feature type="binding site" evidence="7">
    <location>
        <position position="346"/>
    </location>
    <ligand>
        <name>3-phosphoshikimate</name>
        <dbReference type="ChEBI" id="CHEBI:145989"/>
    </ligand>
</feature>
<dbReference type="CDD" id="cd01556">
    <property type="entry name" value="EPSP_synthase"/>
    <property type="match status" value="1"/>
</dbReference>
<keyword evidence="5 7" id="KW-0057">Aromatic amino acid biosynthesis</keyword>
<feature type="binding site" evidence="7">
    <location>
        <position position="48"/>
    </location>
    <ligand>
        <name>3-phosphoshikimate</name>
        <dbReference type="ChEBI" id="CHEBI:145989"/>
    </ligand>
</feature>
<gene>
    <name evidence="7 10" type="primary">aroA</name>
    <name evidence="10" type="ORF">EYE40_01890</name>
</gene>
<feature type="active site" description="Proton acceptor" evidence="7">
    <location>
        <position position="346"/>
    </location>
</feature>
<dbReference type="InterPro" id="IPR006264">
    <property type="entry name" value="EPSP_synthase"/>
</dbReference>
<feature type="binding site" evidence="7">
    <location>
        <position position="52"/>
    </location>
    <ligand>
        <name>3-phosphoshikimate</name>
        <dbReference type="ChEBI" id="CHEBI:145989"/>
    </ligand>
</feature>
<dbReference type="NCBIfam" id="TIGR01356">
    <property type="entry name" value="aroA"/>
    <property type="match status" value="1"/>
</dbReference>
<feature type="binding site" evidence="7">
    <location>
        <position position="373"/>
    </location>
    <ligand>
        <name>3-phosphoshikimate</name>
        <dbReference type="ChEBI" id="CHEBI:145989"/>
    </ligand>
</feature>
<dbReference type="PANTHER" id="PTHR21090">
    <property type="entry name" value="AROM/DEHYDROQUINATE SYNTHASE"/>
    <property type="match status" value="1"/>
</dbReference>
<comment type="caution">
    <text evidence="7">Lacks conserved residue(s) required for the propagation of feature annotation.</text>
</comment>
<dbReference type="AlphaFoldDB" id="A0A4Q9GNK0"/>
<feature type="binding site" evidence="7">
    <location>
        <position position="443"/>
    </location>
    <ligand>
        <name>phosphoenolpyruvate</name>
        <dbReference type="ChEBI" id="CHEBI:58702"/>
    </ligand>
</feature>
<dbReference type="RefSeq" id="WP_130980355.1">
    <property type="nucleotide sequence ID" value="NZ_SISG01000001.1"/>
</dbReference>
<dbReference type="InterPro" id="IPR023193">
    <property type="entry name" value="EPSP_synthase_CS"/>
</dbReference>
<dbReference type="UniPathway" id="UPA00053">
    <property type="reaction ID" value="UER00089"/>
</dbReference>
<keyword evidence="7" id="KW-0963">Cytoplasm</keyword>
<comment type="subunit">
    <text evidence="7">Monomer.</text>
</comment>
<dbReference type="GO" id="GO:0009073">
    <property type="term" value="P:aromatic amino acid family biosynthetic process"/>
    <property type="evidence" value="ECO:0007669"/>
    <property type="project" value="UniProtKB-KW"/>
</dbReference>
<name>A0A4Q9GNK0_9MICO</name>
<evidence type="ECO:0000256" key="2">
    <source>
        <dbReference type="ARBA" id="ARBA00009948"/>
    </source>
</evidence>
<comment type="function">
    <text evidence="7">Catalyzes the transfer of the enolpyruvyl moiety of phosphoenolpyruvate (PEP) to the 5-hydroxyl of shikimate-3-phosphate (S3P) to produce enolpyruvyl shikimate-3-phosphate and inorganic phosphate.</text>
</comment>
<dbReference type="PROSITE" id="PS00104">
    <property type="entry name" value="EPSP_SYNTHASE_1"/>
    <property type="match status" value="1"/>
</dbReference>
<feature type="binding site" evidence="7">
    <location>
        <position position="195"/>
    </location>
    <ligand>
        <name>3-phosphoshikimate</name>
        <dbReference type="ChEBI" id="CHEBI:145989"/>
    </ligand>
</feature>
<protein>
    <recommendedName>
        <fullName evidence="7">3-phosphoshikimate 1-carboxyvinyltransferase</fullName>
        <ecNumber evidence="7">2.5.1.19</ecNumber>
    </recommendedName>
    <alternativeName>
        <fullName evidence="7">5-enolpyruvylshikimate-3-phosphate synthase</fullName>
        <shortName evidence="7">EPSP synthase</shortName>
        <shortName evidence="7">EPSPS</shortName>
    </alternativeName>
</protein>
<feature type="binding site" evidence="7">
    <location>
        <position position="47"/>
    </location>
    <ligand>
        <name>phosphoenolpyruvate</name>
        <dbReference type="ChEBI" id="CHEBI:58702"/>
    </ligand>
</feature>
<feature type="binding site" evidence="7">
    <location>
        <position position="377"/>
    </location>
    <ligand>
        <name>phosphoenolpyruvate</name>
        <dbReference type="ChEBI" id="CHEBI:58702"/>
    </ligand>
</feature>
<accession>A0A4Q9GNK0</accession>
<feature type="binding site" evidence="7">
    <location>
        <position position="149"/>
    </location>
    <ligand>
        <name>phosphoenolpyruvate</name>
        <dbReference type="ChEBI" id="CHEBI:58702"/>
    </ligand>
</feature>
<dbReference type="PANTHER" id="PTHR21090:SF5">
    <property type="entry name" value="PENTAFUNCTIONAL AROM POLYPEPTIDE"/>
    <property type="match status" value="1"/>
</dbReference>
<dbReference type="EC" id="2.5.1.19" evidence="7"/>
<comment type="caution">
    <text evidence="10">The sequence shown here is derived from an EMBL/GenBank/DDBJ whole genome shotgun (WGS) entry which is preliminary data.</text>
</comment>
<feature type="binding site" evidence="7">
    <location>
        <position position="197"/>
    </location>
    <ligand>
        <name>3-phosphoshikimate</name>
        <dbReference type="ChEBI" id="CHEBI:145989"/>
    </ligand>
</feature>
<feature type="binding site" evidence="7">
    <location>
        <position position="224"/>
    </location>
    <ligand>
        <name>3-phosphoshikimate</name>
        <dbReference type="ChEBI" id="CHEBI:145989"/>
    </ligand>
</feature>
<evidence type="ECO:0000256" key="8">
    <source>
        <dbReference type="SAM" id="MobiDB-lite"/>
    </source>
</evidence>
<dbReference type="GO" id="GO:0008652">
    <property type="term" value="P:amino acid biosynthetic process"/>
    <property type="evidence" value="ECO:0007669"/>
    <property type="project" value="UniProtKB-KW"/>
</dbReference>
<comment type="catalytic activity">
    <reaction evidence="6">
        <text>3-phosphoshikimate + phosphoenolpyruvate = 5-O-(1-carboxyvinyl)-3-phosphoshikimate + phosphate</text>
        <dbReference type="Rhea" id="RHEA:21256"/>
        <dbReference type="ChEBI" id="CHEBI:43474"/>
        <dbReference type="ChEBI" id="CHEBI:57701"/>
        <dbReference type="ChEBI" id="CHEBI:58702"/>
        <dbReference type="ChEBI" id="CHEBI:145989"/>
        <dbReference type="EC" id="2.5.1.19"/>
    </reaction>
    <physiologicalReaction direction="left-to-right" evidence="6">
        <dbReference type="Rhea" id="RHEA:21257"/>
    </physiologicalReaction>
</comment>
<dbReference type="FunFam" id="3.65.10.10:FF:000011">
    <property type="entry name" value="3-phosphoshikimate 1-carboxyvinyltransferase"/>
    <property type="match status" value="1"/>
</dbReference>
<feature type="domain" description="Enolpyruvate transferase" evidence="9">
    <location>
        <begin position="33"/>
        <end position="450"/>
    </location>
</feature>
<feature type="binding site" evidence="7">
    <location>
        <position position="418"/>
    </location>
    <ligand>
        <name>phosphoenolpyruvate</name>
        <dbReference type="ChEBI" id="CHEBI:58702"/>
    </ligand>
</feature>
<proteinExistence type="inferred from homology"/>
<dbReference type="Gene3D" id="3.65.10.10">
    <property type="entry name" value="Enolpyruvate transferase domain"/>
    <property type="match status" value="2"/>
</dbReference>
<sequence>MQVFRYSGPEFSPYAEDDLAPESIQGPWPAPTATGPLKATLQLPGSKSLTNRELVLAALANGPSLLRQPLHSRDTDLMVEALRSLGVSIEEVVGAGTFGSDWLVTPGELEGGTSIDCGLAGTVMRFLPPLAALALGPVAFDGDVAARKRPMRTTIDALRGLGIDVSDDGRGALPFSLYGTGSIAGGELSIDASASSQFVSGLLLAAPRFDNGLTLRHTGEHLPSLPHIEMTIVALAARGVIVESPEPGVWVVPHTEIQALDVDIEPDLSNAGPFLAAALVAGGTVTIEHWPTQTTQVGANLVEFLPRFGATVLRDGTSLTVDGGAGILGGSPLTGIDTSDELEVGELAPVLVALAALAGSPSNVAGIGHLRGHETDRLAALTTEINALGGNVTEQPTALELEPSELHAGAWHSYEDHRMAHAGAILGLAVDGILIDDIATTAKTLPQFPDLWLAMLGHTPSSPVDPAGF</sequence>
<comment type="pathway">
    <text evidence="1 7">Metabolic intermediate biosynthesis; chorismate biosynthesis; chorismate from D-erythrose 4-phosphate and phosphoenolpyruvate: step 6/7.</text>
</comment>
<evidence type="ECO:0000256" key="7">
    <source>
        <dbReference type="HAMAP-Rule" id="MF_00210"/>
    </source>
</evidence>
<evidence type="ECO:0000313" key="11">
    <source>
        <dbReference type="Proteomes" id="UP000294194"/>
    </source>
</evidence>
<dbReference type="EMBL" id="SISG01000001">
    <property type="protein sequence ID" value="TBN56245.1"/>
    <property type="molecule type" value="Genomic_DNA"/>
</dbReference>
<evidence type="ECO:0000256" key="5">
    <source>
        <dbReference type="ARBA" id="ARBA00023141"/>
    </source>
</evidence>
<dbReference type="GO" id="GO:0009423">
    <property type="term" value="P:chorismate biosynthetic process"/>
    <property type="evidence" value="ECO:0007669"/>
    <property type="project" value="UniProtKB-UniRule"/>
</dbReference>
<feature type="binding site" evidence="7">
    <location>
        <position position="121"/>
    </location>
    <ligand>
        <name>phosphoenolpyruvate</name>
        <dbReference type="ChEBI" id="CHEBI:58702"/>
    </ligand>
</feature>
<evidence type="ECO:0000256" key="1">
    <source>
        <dbReference type="ARBA" id="ARBA00004811"/>
    </source>
</evidence>
<evidence type="ECO:0000256" key="3">
    <source>
        <dbReference type="ARBA" id="ARBA00022605"/>
    </source>
</evidence>
<feature type="binding site" evidence="7">
    <location>
        <position position="47"/>
    </location>
    <ligand>
        <name>3-phosphoshikimate</name>
        <dbReference type="ChEBI" id="CHEBI:145989"/>
    </ligand>
</feature>
<keyword evidence="3 7" id="KW-0028">Amino-acid biosynthesis</keyword>
<dbReference type="Pfam" id="PF00275">
    <property type="entry name" value="EPSP_synthase"/>
    <property type="match status" value="1"/>
</dbReference>
<keyword evidence="4 7" id="KW-0808">Transferase</keyword>